<dbReference type="OrthoDB" id="265717at2759"/>
<dbReference type="PROSITE" id="PS50280">
    <property type="entry name" value="SET"/>
    <property type="match status" value="1"/>
</dbReference>
<sequence length="253" mass="28252">MKPSYTIKDSPGKGKGVFASKAIDPGATIIKDPVAIKINKDPPSIDETDVDKAFGLLSKADQDRFMALHEGSRPYPSRTFRIYKANAFGSKGVGRLYLDVSLINHSCVANAEVMEQDNGVDVLAVKPIAKGEEVFITYNLTFTKMIKKHRQICTRVYYGFECDCSACRLPPRKQALSDSRRQILNVMTSNLDDMQPVDFRFIDFLGTLSPKQAEDPRMLRGMQQFPLQKPLSAQQKAAYSFLVARFLEAEGLS</sequence>
<evidence type="ECO:0000259" key="1">
    <source>
        <dbReference type="PROSITE" id="PS50280"/>
    </source>
</evidence>
<name>A0A6A6BZS7_ZASCE</name>
<dbReference type="InterPro" id="IPR053185">
    <property type="entry name" value="SET_domain_protein"/>
</dbReference>
<dbReference type="RefSeq" id="XP_033661193.1">
    <property type="nucleotide sequence ID" value="XM_033809338.1"/>
</dbReference>
<dbReference type="SMART" id="SM00317">
    <property type="entry name" value="SET"/>
    <property type="match status" value="1"/>
</dbReference>
<dbReference type="Proteomes" id="UP000799537">
    <property type="component" value="Unassembled WGS sequence"/>
</dbReference>
<accession>A0A6A6BZS7</accession>
<dbReference type="Pfam" id="PF00856">
    <property type="entry name" value="SET"/>
    <property type="match status" value="1"/>
</dbReference>
<dbReference type="EMBL" id="ML993627">
    <property type="protein sequence ID" value="KAF2160304.1"/>
    <property type="molecule type" value="Genomic_DNA"/>
</dbReference>
<dbReference type="PANTHER" id="PTHR47332">
    <property type="entry name" value="SET DOMAIN-CONTAINING PROTEIN 5"/>
    <property type="match status" value="1"/>
</dbReference>
<dbReference type="PANTHER" id="PTHR47332:SF4">
    <property type="entry name" value="SET DOMAIN-CONTAINING PROTEIN 5"/>
    <property type="match status" value="1"/>
</dbReference>
<dbReference type="CDD" id="cd20071">
    <property type="entry name" value="SET_SMYD"/>
    <property type="match status" value="1"/>
</dbReference>
<dbReference type="InterPro" id="IPR001214">
    <property type="entry name" value="SET_dom"/>
</dbReference>
<evidence type="ECO:0000313" key="3">
    <source>
        <dbReference type="Proteomes" id="UP000799537"/>
    </source>
</evidence>
<dbReference type="Gene3D" id="2.170.270.10">
    <property type="entry name" value="SET domain"/>
    <property type="match status" value="1"/>
</dbReference>
<feature type="domain" description="SET" evidence="1">
    <location>
        <begin position="3"/>
        <end position="139"/>
    </location>
</feature>
<organism evidence="2 3">
    <name type="scientific">Zasmidium cellare ATCC 36951</name>
    <dbReference type="NCBI Taxonomy" id="1080233"/>
    <lineage>
        <taxon>Eukaryota</taxon>
        <taxon>Fungi</taxon>
        <taxon>Dikarya</taxon>
        <taxon>Ascomycota</taxon>
        <taxon>Pezizomycotina</taxon>
        <taxon>Dothideomycetes</taxon>
        <taxon>Dothideomycetidae</taxon>
        <taxon>Mycosphaerellales</taxon>
        <taxon>Mycosphaerellaceae</taxon>
        <taxon>Zasmidium</taxon>
    </lineage>
</organism>
<proteinExistence type="predicted"/>
<dbReference type="InterPro" id="IPR046341">
    <property type="entry name" value="SET_dom_sf"/>
</dbReference>
<evidence type="ECO:0000313" key="2">
    <source>
        <dbReference type="EMBL" id="KAF2160304.1"/>
    </source>
</evidence>
<protein>
    <recommendedName>
        <fullName evidence="1">SET domain-containing protein</fullName>
    </recommendedName>
</protein>
<dbReference type="AlphaFoldDB" id="A0A6A6BZS7"/>
<keyword evidence="3" id="KW-1185">Reference proteome</keyword>
<dbReference type="SUPFAM" id="SSF82199">
    <property type="entry name" value="SET domain"/>
    <property type="match status" value="1"/>
</dbReference>
<gene>
    <name evidence="2" type="ORF">M409DRAFT_29158</name>
</gene>
<reference evidence="2" key="1">
    <citation type="journal article" date="2020" name="Stud. Mycol.">
        <title>101 Dothideomycetes genomes: a test case for predicting lifestyles and emergence of pathogens.</title>
        <authorList>
            <person name="Haridas S."/>
            <person name="Albert R."/>
            <person name="Binder M."/>
            <person name="Bloem J."/>
            <person name="Labutti K."/>
            <person name="Salamov A."/>
            <person name="Andreopoulos B."/>
            <person name="Baker S."/>
            <person name="Barry K."/>
            <person name="Bills G."/>
            <person name="Bluhm B."/>
            <person name="Cannon C."/>
            <person name="Castanera R."/>
            <person name="Culley D."/>
            <person name="Daum C."/>
            <person name="Ezra D."/>
            <person name="Gonzalez J."/>
            <person name="Henrissat B."/>
            <person name="Kuo A."/>
            <person name="Liang C."/>
            <person name="Lipzen A."/>
            <person name="Lutzoni F."/>
            <person name="Magnuson J."/>
            <person name="Mondo S."/>
            <person name="Nolan M."/>
            <person name="Ohm R."/>
            <person name="Pangilinan J."/>
            <person name="Park H.-J."/>
            <person name="Ramirez L."/>
            <person name="Alfaro M."/>
            <person name="Sun H."/>
            <person name="Tritt A."/>
            <person name="Yoshinaga Y."/>
            <person name="Zwiers L.-H."/>
            <person name="Turgeon B."/>
            <person name="Goodwin S."/>
            <person name="Spatafora J."/>
            <person name="Crous P."/>
            <person name="Grigoriev I."/>
        </authorList>
    </citation>
    <scope>NUCLEOTIDE SEQUENCE</scope>
    <source>
        <strain evidence="2">ATCC 36951</strain>
    </source>
</reference>
<dbReference type="GeneID" id="54562610"/>